<dbReference type="PANTHER" id="PTHR23389">
    <property type="entry name" value="CHROMOSOME TRANSMISSION FIDELITY FACTOR 18"/>
    <property type="match status" value="1"/>
</dbReference>
<dbReference type="GO" id="GO:0005634">
    <property type="term" value="C:nucleus"/>
    <property type="evidence" value="ECO:0007669"/>
    <property type="project" value="TreeGrafter"/>
</dbReference>
<accession>A0A976QT71</accession>
<evidence type="ECO:0000313" key="3">
    <source>
        <dbReference type="Proteomes" id="UP000244803"/>
    </source>
</evidence>
<evidence type="ECO:0000259" key="1">
    <source>
        <dbReference type="SMART" id="SM00382"/>
    </source>
</evidence>
<dbReference type="PANTHER" id="PTHR23389:SF3">
    <property type="entry name" value="CHROMOSOME TRANSMISSION FIDELITY PROTEIN 18 HOMOLOG"/>
    <property type="match status" value="1"/>
</dbReference>
<dbReference type="GO" id="GO:0003677">
    <property type="term" value="F:DNA binding"/>
    <property type="evidence" value="ECO:0007669"/>
    <property type="project" value="TreeGrafter"/>
</dbReference>
<dbReference type="OrthoDB" id="2195431at2759"/>
<proteinExistence type="predicted"/>
<organism evidence="2 3">
    <name type="scientific">Theileria orientalis</name>
    <dbReference type="NCBI Taxonomy" id="68886"/>
    <lineage>
        <taxon>Eukaryota</taxon>
        <taxon>Sar</taxon>
        <taxon>Alveolata</taxon>
        <taxon>Apicomplexa</taxon>
        <taxon>Aconoidasida</taxon>
        <taxon>Piroplasmida</taxon>
        <taxon>Theileriidae</taxon>
        <taxon>Theileria</taxon>
    </lineage>
</organism>
<evidence type="ECO:0000313" key="2">
    <source>
        <dbReference type="EMBL" id="UKJ89836.2"/>
    </source>
</evidence>
<dbReference type="AlphaFoldDB" id="A0A976QT71"/>
<dbReference type="Proteomes" id="UP000244803">
    <property type="component" value="Chromosome 4"/>
</dbReference>
<dbReference type="CDD" id="cd00009">
    <property type="entry name" value="AAA"/>
    <property type="match status" value="1"/>
</dbReference>
<dbReference type="InterPro" id="IPR003593">
    <property type="entry name" value="AAA+_ATPase"/>
</dbReference>
<dbReference type="Gene3D" id="3.40.50.300">
    <property type="entry name" value="P-loop containing nucleotide triphosphate hydrolases"/>
    <property type="match status" value="1"/>
</dbReference>
<gene>
    <name evidence="2" type="ORF">MACJ_003090</name>
</gene>
<dbReference type="Pfam" id="PF03215">
    <property type="entry name" value="Rad17"/>
    <property type="match status" value="1"/>
</dbReference>
<dbReference type="Gene3D" id="1.10.8.60">
    <property type="match status" value="1"/>
</dbReference>
<sequence length="828" mass="95739">MENNDTFDILNEIYGDDFSDDFPFDFVNQNQEKKEDSKPELYKKEPEECSYTHSTSFQKPLEFYPLSPFSSYGYSCLDLMDLARLFNPSGSDYFNMDRTQYYLMCRNDTSKLFKSNEQKDDGESLAIRSSTYSTVNPPVYMKYYNDNESESHSAESTSLISEPIERLFKKIYKIKHDKYEDDDVFKGRIIKKRKKKHRGESDSRNENWASKYKPEYFSDLLTRENANLECLRWLSSWKCSSNYLSKYKEPENKILLIGGPSGVGKTCLVNVLARHCGYNIVEINSSDDRTKGRVIPIINGVVSAGSVDPKRPNLCLLEDVDTLHGPELSILTHLKQINSKKSPKGNFIKRPIICTCTDVYARNLKELREISKVVMIDSCDNVLLKSRLESIMEEEGVYIPEEYLKEVQETYKDDIRSCLTVLEFISNYSGKHGIFSISDLTKDTNEGVEKLLKTVFNNDIASKETMETLLLSTTSSIGYNYMASVISENATTLPMKRYEHLWKIAIFEDTIAQSDVVCNTYGSNQQSIQLLKVCCSFLNRFVCNRTFVSHKFTYPQKTSFYNYNMKHNKSKNTIHTLRKSTMPITAQGIISRNFTSDTLPFILQFLSNANRALNNQSFPMLLRVIKGLDGCSEGLFPYGSSKLPPSAYPLFHLAQIIVSYGMSIVNVNHHMVYDPPVFELYLKTHDKDYFYRIQDKFAQLLVNFVEFYRTGNKSYFTDDSRFKGSSQFKTTKFTNLIEAVKYIYNEGFDAFKKLNETTEKVNKVEYNEVVCKRTHENVFPVLLSQIIYKDSLELKEFSSKRRIIGKTFGNYKYKDQNSSAVRYIINQL</sequence>
<dbReference type="SMART" id="SM00382">
    <property type="entry name" value="AAA"/>
    <property type="match status" value="1"/>
</dbReference>
<feature type="domain" description="AAA+ ATPase" evidence="1">
    <location>
        <begin position="251"/>
        <end position="380"/>
    </location>
</feature>
<dbReference type="InterPro" id="IPR027417">
    <property type="entry name" value="P-loop_NTPase"/>
</dbReference>
<reference evidence="2" key="1">
    <citation type="submission" date="2022-07" db="EMBL/GenBank/DDBJ databases">
        <title>Evaluation of T. orientalis genome assembly methods using nanopore sequencing and analysis of variation between genomes.</title>
        <authorList>
            <person name="Yam J."/>
            <person name="Micallef M.L."/>
            <person name="Liu M."/>
            <person name="Djordjevic S.P."/>
            <person name="Bogema D.R."/>
            <person name="Jenkins C."/>
        </authorList>
    </citation>
    <scope>NUCLEOTIDE SEQUENCE</scope>
    <source>
        <strain evidence="2">Fish Creek</strain>
    </source>
</reference>
<dbReference type="SUPFAM" id="SSF52540">
    <property type="entry name" value="P-loop containing nucleoside triphosphate hydrolases"/>
    <property type="match status" value="1"/>
</dbReference>
<protein>
    <submittedName>
        <fullName evidence="2">Replication factor C</fullName>
    </submittedName>
</protein>
<name>A0A976QT71_THEOR</name>
<dbReference type="EMBL" id="CP056067">
    <property type="protein sequence ID" value="UKJ89836.2"/>
    <property type="molecule type" value="Genomic_DNA"/>
</dbReference>